<dbReference type="PANTHER" id="PTHR11135:SF1">
    <property type="entry name" value="PROTEIN YHCC"/>
    <property type="match status" value="1"/>
</dbReference>
<evidence type="ECO:0000256" key="4">
    <source>
        <dbReference type="ARBA" id="ARBA00022723"/>
    </source>
</evidence>
<dbReference type="SFLD" id="SFLDG01091">
    <property type="entry name" value="uncharacterized_CHP01210-like"/>
    <property type="match status" value="1"/>
</dbReference>
<dbReference type="Pfam" id="PF04055">
    <property type="entry name" value="Radical_SAM"/>
    <property type="match status" value="1"/>
</dbReference>
<dbReference type="Pfam" id="PF16199">
    <property type="entry name" value="Radical_SAM_C"/>
    <property type="match status" value="1"/>
</dbReference>
<feature type="domain" description="Radical SAM core" evidence="7">
    <location>
        <begin position="17"/>
        <end position="256"/>
    </location>
</feature>
<dbReference type="InterPro" id="IPR005911">
    <property type="entry name" value="YhcC-like"/>
</dbReference>
<dbReference type="SFLD" id="SFLDG01086">
    <property type="entry name" value="elongater_protein-like"/>
    <property type="match status" value="1"/>
</dbReference>
<accession>A0A644YGQ0</accession>
<sequence>MQPTKPYRDFSEFLTQRFPFKVQKISINAGFTCPNRDGSKGRGGCTYCNNQSFSPGYGKPTKSISEQLADGISFFSHKYPEMKYLAYFQSYTNTYDSIQKLIEMYEEALAYPDVVGIIIGTRPDCMPDELLDYFAELNKKTFVLIEYGVESTLNKTLERVNRQHTWEESVEAITRTAEREVPVGVHLILGLPGETDEDILSHAVEISKLPLTTVKLHQLQIIRGTAMAKEFRLLPESFHLFRLEEYVDLCVDFAERLNPDFYIERFASQSPKSLLIAPDWGLKNYELTEKVKKRFKGKNTFQGKLHSHKNHYK</sequence>
<dbReference type="CDD" id="cd01335">
    <property type="entry name" value="Radical_SAM"/>
    <property type="match status" value="1"/>
</dbReference>
<dbReference type="PROSITE" id="PS51918">
    <property type="entry name" value="RADICAL_SAM"/>
    <property type="match status" value="1"/>
</dbReference>
<evidence type="ECO:0000256" key="3">
    <source>
        <dbReference type="ARBA" id="ARBA00022691"/>
    </source>
</evidence>
<evidence type="ECO:0000256" key="1">
    <source>
        <dbReference type="ARBA" id="ARBA00001966"/>
    </source>
</evidence>
<keyword evidence="6" id="KW-0411">Iron-sulfur</keyword>
<evidence type="ECO:0000256" key="6">
    <source>
        <dbReference type="ARBA" id="ARBA00023014"/>
    </source>
</evidence>
<keyword evidence="5" id="KW-0408">Iron</keyword>
<keyword evidence="3" id="KW-0949">S-adenosyl-L-methionine</keyword>
<dbReference type="PANTHER" id="PTHR11135">
    <property type="entry name" value="HISTONE ACETYLTRANSFERASE-RELATED"/>
    <property type="match status" value="1"/>
</dbReference>
<comment type="cofactor">
    <cofactor evidence="1">
        <name>[4Fe-4S] cluster</name>
        <dbReference type="ChEBI" id="CHEBI:49883"/>
    </cofactor>
</comment>
<evidence type="ECO:0000256" key="2">
    <source>
        <dbReference type="ARBA" id="ARBA00022485"/>
    </source>
</evidence>
<dbReference type="InterPro" id="IPR039661">
    <property type="entry name" value="ELP3"/>
</dbReference>
<organism evidence="8">
    <name type="scientific">bioreactor metagenome</name>
    <dbReference type="NCBI Taxonomy" id="1076179"/>
    <lineage>
        <taxon>unclassified sequences</taxon>
        <taxon>metagenomes</taxon>
        <taxon>ecological metagenomes</taxon>
    </lineage>
</organism>
<dbReference type="NCBIfam" id="TIGR01212">
    <property type="entry name" value="TIGR01212 family radical SAM protein"/>
    <property type="match status" value="1"/>
</dbReference>
<keyword evidence="2" id="KW-0004">4Fe-4S</keyword>
<proteinExistence type="predicted"/>
<dbReference type="InterPro" id="IPR032432">
    <property type="entry name" value="Radical_SAM_C"/>
</dbReference>
<comment type="caution">
    <text evidence="8">The sequence shown here is derived from an EMBL/GenBank/DDBJ whole genome shotgun (WGS) entry which is preliminary data.</text>
</comment>
<evidence type="ECO:0000256" key="5">
    <source>
        <dbReference type="ARBA" id="ARBA00023004"/>
    </source>
</evidence>
<dbReference type="SFLD" id="SFLDS00029">
    <property type="entry name" value="Radical_SAM"/>
    <property type="match status" value="1"/>
</dbReference>
<protein>
    <recommendedName>
        <fullName evidence="7">Radical SAM core domain-containing protein</fullName>
    </recommendedName>
</protein>
<dbReference type="InterPro" id="IPR058240">
    <property type="entry name" value="rSAM_sf"/>
</dbReference>
<dbReference type="InterPro" id="IPR023404">
    <property type="entry name" value="rSAM_horseshoe"/>
</dbReference>
<dbReference type="GO" id="GO:0046872">
    <property type="term" value="F:metal ion binding"/>
    <property type="evidence" value="ECO:0007669"/>
    <property type="project" value="UniProtKB-KW"/>
</dbReference>
<dbReference type="GO" id="GO:0051539">
    <property type="term" value="F:4 iron, 4 sulfur cluster binding"/>
    <property type="evidence" value="ECO:0007669"/>
    <property type="project" value="UniProtKB-KW"/>
</dbReference>
<dbReference type="Gene3D" id="3.80.30.20">
    <property type="entry name" value="tm_1862 like domain"/>
    <property type="match status" value="1"/>
</dbReference>
<dbReference type="InterPro" id="IPR006638">
    <property type="entry name" value="Elp3/MiaA/NifB-like_rSAM"/>
</dbReference>
<dbReference type="SMART" id="SM00729">
    <property type="entry name" value="Elp3"/>
    <property type="match status" value="1"/>
</dbReference>
<dbReference type="GO" id="GO:0003824">
    <property type="term" value="F:catalytic activity"/>
    <property type="evidence" value="ECO:0007669"/>
    <property type="project" value="InterPro"/>
</dbReference>
<gene>
    <name evidence="8" type="ORF">SDC9_73968</name>
</gene>
<dbReference type="EMBL" id="VSSQ01004999">
    <property type="protein sequence ID" value="MPM27457.1"/>
    <property type="molecule type" value="Genomic_DNA"/>
</dbReference>
<evidence type="ECO:0000313" key="8">
    <source>
        <dbReference type="EMBL" id="MPM27457.1"/>
    </source>
</evidence>
<evidence type="ECO:0000259" key="7">
    <source>
        <dbReference type="PROSITE" id="PS51918"/>
    </source>
</evidence>
<dbReference type="AlphaFoldDB" id="A0A644YGQ0"/>
<name>A0A644YGQ0_9ZZZZ</name>
<dbReference type="SUPFAM" id="SSF102114">
    <property type="entry name" value="Radical SAM enzymes"/>
    <property type="match status" value="1"/>
</dbReference>
<reference evidence="8" key="1">
    <citation type="submission" date="2019-08" db="EMBL/GenBank/DDBJ databases">
        <authorList>
            <person name="Kucharzyk K."/>
            <person name="Murdoch R.W."/>
            <person name="Higgins S."/>
            <person name="Loffler F."/>
        </authorList>
    </citation>
    <scope>NUCLEOTIDE SEQUENCE</scope>
</reference>
<dbReference type="InterPro" id="IPR007197">
    <property type="entry name" value="rSAM"/>
</dbReference>
<keyword evidence="4" id="KW-0479">Metal-binding</keyword>